<dbReference type="PROSITE" id="PS00600">
    <property type="entry name" value="AA_TRANSFER_CLASS_3"/>
    <property type="match status" value="1"/>
</dbReference>
<dbReference type="UniPathway" id="UPA00078">
    <property type="reaction ID" value="UER00160"/>
</dbReference>
<dbReference type="Gene3D" id="3.40.640.10">
    <property type="entry name" value="Type I PLP-dependent aspartate aminotransferase-like (Major domain)"/>
    <property type="match status" value="1"/>
</dbReference>
<feature type="binding site" evidence="9">
    <location>
        <position position="53"/>
    </location>
    <ligand>
        <name>substrate</name>
    </ligand>
</feature>
<dbReference type="SUPFAM" id="SSF53383">
    <property type="entry name" value="PLP-dependent transferases"/>
    <property type="match status" value="1"/>
</dbReference>
<evidence type="ECO:0000256" key="1">
    <source>
        <dbReference type="ARBA" id="ARBA00001933"/>
    </source>
</evidence>
<dbReference type="GO" id="GO:0005737">
    <property type="term" value="C:cytoplasm"/>
    <property type="evidence" value="ECO:0007669"/>
    <property type="project" value="UniProtKB-SubCell"/>
</dbReference>
<dbReference type="RefSeq" id="WP_154417220.1">
    <property type="nucleotide sequence ID" value="NZ_VUNS01000004.1"/>
</dbReference>
<evidence type="ECO:0000256" key="4">
    <source>
        <dbReference type="ARBA" id="ARBA00022679"/>
    </source>
</evidence>
<evidence type="ECO:0000256" key="6">
    <source>
        <dbReference type="ARBA" id="ARBA00022756"/>
    </source>
</evidence>
<dbReference type="Gene3D" id="3.90.1150.10">
    <property type="entry name" value="Aspartate Aminotransferase, domain 1"/>
    <property type="match status" value="1"/>
</dbReference>
<dbReference type="NCBIfam" id="NF004624">
    <property type="entry name" value="PRK05964.1"/>
    <property type="match status" value="1"/>
</dbReference>
<keyword evidence="7 9" id="KW-0663">Pyridoxal phosphate</keyword>
<evidence type="ECO:0000313" key="10">
    <source>
        <dbReference type="EMBL" id="MST96477.1"/>
    </source>
</evidence>
<feature type="site" description="Participates in the substrate recognition with KAPA and in a stacking interaction with the adenine ring of SAM" evidence="9">
    <location>
        <position position="18"/>
    </location>
</feature>
<feature type="binding site" evidence="9">
    <location>
        <position position="275"/>
    </location>
    <ligand>
        <name>substrate</name>
    </ligand>
</feature>
<dbReference type="InterPro" id="IPR005814">
    <property type="entry name" value="Aminotrans_3"/>
</dbReference>
<dbReference type="AlphaFoldDB" id="A0A844FYX4"/>
<keyword evidence="6 9" id="KW-0093">Biotin biosynthesis</keyword>
<dbReference type="GO" id="GO:0009102">
    <property type="term" value="P:biotin biosynthetic process"/>
    <property type="evidence" value="ECO:0007669"/>
    <property type="project" value="UniProtKB-UniRule"/>
</dbReference>
<dbReference type="Proteomes" id="UP000435649">
    <property type="component" value="Unassembled WGS sequence"/>
</dbReference>
<protein>
    <recommendedName>
        <fullName evidence="9">Adenosylmethionine-8-amino-7-oxononanoate aminotransferase</fullName>
        <ecNumber evidence="9">2.6.1.62</ecNumber>
    </recommendedName>
    <alternativeName>
        <fullName evidence="9">7,8-diamino-pelargonic acid aminotransferase</fullName>
        <shortName evidence="9">DAPA AT</shortName>
        <shortName evidence="9">DAPA aminotransferase</shortName>
    </alternativeName>
    <alternativeName>
        <fullName evidence="9">7,8-diaminononanoate synthase</fullName>
        <shortName evidence="9">DANS</shortName>
    </alternativeName>
    <alternativeName>
        <fullName evidence="9">Diaminopelargonic acid synthase</fullName>
    </alternativeName>
</protein>
<dbReference type="InterPro" id="IPR015421">
    <property type="entry name" value="PyrdxlP-dep_Trfase_major"/>
</dbReference>
<evidence type="ECO:0000256" key="3">
    <source>
        <dbReference type="ARBA" id="ARBA00022576"/>
    </source>
</evidence>
<comment type="cofactor">
    <cofactor evidence="1 9">
        <name>pyridoxal 5'-phosphate</name>
        <dbReference type="ChEBI" id="CHEBI:597326"/>
    </cofactor>
</comment>
<dbReference type="PANTHER" id="PTHR42684">
    <property type="entry name" value="ADENOSYLMETHIONINE-8-AMINO-7-OXONONANOATE AMINOTRANSFERASE"/>
    <property type="match status" value="1"/>
</dbReference>
<sequence>MNREELLAFDRKHLWHPYASISAPPPVNLAVAAKGTHIRLDDGLELIDGISSWWCMAHGHNHPDIVAAIREQAGKFAQVMFAGFTHEPAIELAAELVKHTPAGVDKVFYADSGSVAVECAAKMAVQYQFAAGKPGRCRLAALRGGYHGDTAGAMALCDPDGMHQVFHGYLQRNVFLPQPRLGFDDAWDESEFAPMAELLDRHADEIAGVFIEPVFQGGNAMRFYHPMYMKRLREACSERGILLILDEIATGFGRIGRYFAGEYAGIVPDIMCVGKGLTGGAITLAAAVASTHVAEAISATSPGKFMHGPTFMANPIACAAGVASLRLFEKYDWRAKVAAIETQLKRELEPYREHPNVTDVRVLGAIGVLELRTPPSPVRVQQLVRETGVWLRPFGPWVYAMPPFVTPPEEVAAVTGAMGRMLE</sequence>
<comment type="subcellular location">
    <subcellularLocation>
        <location evidence="9">Cytoplasm</location>
    </subcellularLocation>
</comment>
<dbReference type="EC" id="2.6.1.62" evidence="9"/>
<dbReference type="InterPro" id="IPR015424">
    <property type="entry name" value="PyrdxlP-dep_Trfase"/>
</dbReference>
<keyword evidence="3 9" id="KW-0032">Aminotransferase</keyword>
<comment type="pathway">
    <text evidence="2 9">Cofactor biosynthesis; biotin biosynthesis; 7,8-diaminononanoate from 8-amino-7-oxononanoate (SAM route): step 1/1.</text>
</comment>
<keyword evidence="9" id="KW-0963">Cytoplasm</keyword>
<feature type="binding site" evidence="9">
    <location>
        <position position="246"/>
    </location>
    <ligand>
        <name>pyridoxal 5'-phosphate</name>
        <dbReference type="ChEBI" id="CHEBI:597326"/>
    </ligand>
</feature>
<comment type="catalytic activity">
    <reaction evidence="8 9">
        <text>(8S)-8-amino-7-oxononanoate + S-adenosyl-L-methionine = S-adenosyl-4-methylsulfanyl-2-oxobutanoate + (7R,8S)-7,8-diammoniononanoate</text>
        <dbReference type="Rhea" id="RHEA:16861"/>
        <dbReference type="ChEBI" id="CHEBI:16490"/>
        <dbReference type="ChEBI" id="CHEBI:59789"/>
        <dbReference type="ChEBI" id="CHEBI:149468"/>
        <dbReference type="ChEBI" id="CHEBI:149469"/>
        <dbReference type="EC" id="2.6.1.62"/>
    </reaction>
</comment>
<keyword evidence="5 9" id="KW-0949">S-adenosyl-L-methionine</keyword>
<name>A0A844FYX4_9BACT</name>
<dbReference type="NCBIfam" id="TIGR00508">
    <property type="entry name" value="bioA"/>
    <property type="match status" value="1"/>
</dbReference>
<dbReference type="InterPro" id="IPR049704">
    <property type="entry name" value="Aminotrans_3_PPA_site"/>
</dbReference>
<evidence type="ECO:0000313" key="11">
    <source>
        <dbReference type="Proteomes" id="UP000435649"/>
    </source>
</evidence>
<dbReference type="Pfam" id="PF00202">
    <property type="entry name" value="Aminotran_3"/>
    <property type="match status" value="1"/>
</dbReference>
<comment type="function">
    <text evidence="9">Catalyzes the transfer of the alpha-amino group from S-adenosyl-L-methionine (SAM) to 7-keto-8-aminopelargonic acid (KAPA) to form 7,8-diaminopelargonic acid (DAPA). It is the only aminotransferase known to utilize SAM as an amino donor.</text>
</comment>
<feature type="binding site" evidence="9">
    <location>
        <begin position="309"/>
        <end position="310"/>
    </location>
    <ligand>
        <name>pyridoxal 5'-phosphate</name>
        <dbReference type="ChEBI" id="CHEBI:597326"/>
    </ligand>
</feature>
<dbReference type="EMBL" id="VUNS01000004">
    <property type="protein sequence ID" value="MST96477.1"/>
    <property type="molecule type" value="Genomic_DNA"/>
</dbReference>
<dbReference type="PANTHER" id="PTHR42684:SF17">
    <property type="entry name" value="ADENOSYLMETHIONINE-8-AMINO-7-OXONONANOATE AMINOTRANSFERASE"/>
    <property type="match status" value="1"/>
</dbReference>
<comment type="subunit">
    <text evidence="9">Homodimer.</text>
</comment>
<dbReference type="HAMAP" id="MF_00834">
    <property type="entry name" value="BioA"/>
    <property type="match status" value="1"/>
</dbReference>
<keyword evidence="11" id="KW-1185">Reference proteome</keyword>
<evidence type="ECO:0000256" key="9">
    <source>
        <dbReference type="HAMAP-Rule" id="MF_00834"/>
    </source>
</evidence>
<comment type="caution">
    <text evidence="10">The sequence shown here is derived from an EMBL/GenBank/DDBJ whole genome shotgun (WGS) entry which is preliminary data.</text>
</comment>
<feature type="binding site" evidence="9">
    <location>
        <position position="146"/>
    </location>
    <ligand>
        <name>substrate</name>
    </ligand>
</feature>
<feature type="binding site" evidence="9">
    <location>
        <position position="392"/>
    </location>
    <ligand>
        <name>substrate</name>
    </ligand>
</feature>
<reference evidence="10 11" key="1">
    <citation type="submission" date="2019-08" db="EMBL/GenBank/DDBJ databases">
        <title>In-depth cultivation of the pig gut microbiome towards novel bacterial diversity and tailored functional studies.</title>
        <authorList>
            <person name="Wylensek D."/>
            <person name="Hitch T.C.A."/>
            <person name="Clavel T."/>
        </authorList>
    </citation>
    <scope>NUCLEOTIDE SEQUENCE [LARGE SCALE GENOMIC DNA]</scope>
    <source>
        <strain evidence="10 11">BBE-744-WT-12</strain>
    </source>
</reference>
<dbReference type="CDD" id="cd00610">
    <property type="entry name" value="OAT_like"/>
    <property type="match status" value="1"/>
</dbReference>
<evidence type="ECO:0000256" key="5">
    <source>
        <dbReference type="ARBA" id="ARBA00022691"/>
    </source>
</evidence>
<comment type="similarity">
    <text evidence="9">Belongs to the class-III pyridoxal-phosphate-dependent aminotransferase family. BioA subfamily.</text>
</comment>
<feature type="binding site" evidence="9">
    <location>
        <begin position="113"/>
        <end position="114"/>
    </location>
    <ligand>
        <name>pyridoxal 5'-phosphate</name>
        <dbReference type="ChEBI" id="CHEBI:597326"/>
    </ligand>
</feature>
<dbReference type="InterPro" id="IPR005815">
    <property type="entry name" value="BioA"/>
</dbReference>
<dbReference type="InterPro" id="IPR015422">
    <property type="entry name" value="PyrdxlP-dep_Trfase_small"/>
</dbReference>
<evidence type="ECO:0000256" key="2">
    <source>
        <dbReference type="ARBA" id="ARBA00005063"/>
    </source>
</evidence>
<evidence type="ECO:0000256" key="7">
    <source>
        <dbReference type="ARBA" id="ARBA00022898"/>
    </source>
</evidence>
<evidence type="ECO:0000256" key="8">
    <source>
        <dbReference type="ARBA" id="ARBA00048449"/>
    </source>
</evidence>
<dbReference type="GO" id="GO:0030170">
    <property type="term" value="F:pyridoxal phosphate binding"/>
    <property type="evidence" value="ECO:0007669"/>
    <property type="project" value="UniProtKB-UniRule"/>
</dbReference>
<feature type="modified residue" description="N6-(pyridoxal phosphate)lysine" evidence="9">
    <location>
        <position position="275"/>
    </location>
</feature>
<dbReference type="GO" id="GO:0004015">
    <property type="term" value="F:adenosylmethionine-8-amino-7-oxononanoate transaminase activity"/>
    <property type="evidence" value="ECO:0007669"/>
    <property type="project" value="UniProtKB-UniRule"/>
</dbReference>
<proteinExistence type="inferred from homology"/>
<gene>
    <name evidence="9 10" type="primary">bioA</name>
    <name evidence="10" type="ORF">FYJ85_05385</name>
</gene>
<feature type="binding site" evidence="9">
    <location>
        <position position="308"/>
    </location>
    <ligand>
        <name>substrate</name>
    </ligand>
</feature>
<keyword evidence="4 9" id="KW-0808">Transferase</keyword>
<organism evidence="10 11">
    <name type="scientific">Victivallis lenta</name>
    <dbReference type="NCBI Taxonomy" id="2606640"/>
    <lineage>
        <taxon>Bacteria</taxon>
        <taxon>Pseudomonadati</taxon>
        <taxon>Lentisphaerota</taxon>
        <taxon>Lentisphaeria</taxon>
        <taxon>Victivallales</taxon>
        <taxon>Victivallaceae</taxon>
        <taxon>Victivallis</taxon>
    </lineage>
</organism>
<accession>A0A844FYX4</accession>